<proteinExistence type="predicted"/>
<dbReference type="AlphaFoldDB" id="A0A4C1SPY5"/>
<dbReference type="Proteomes" id="UP000299102">
    <property type="component" value="Unassembled WGS sequence"/>
</dbReference>
<reference evidence="1 2" key="1">
    <citation type="journal article" date="2019" name="Commun. Biol.">
        <title>The bagworm genome reveals a unique fibroin gene that provides high tensile strength.</title>
        <authorList>
            <person name="Kono N."/>
            <person name="Nakamura H."/>
            <person name="Ohtoshi R."/>
            <person name="Tomita M."/>
            <person name="Numata K."/>
            <person name="Arakawa K."/>
        </authorList>
    </citation>
    <scope>NUCLEOTIDE SEQUENCE [LARGE SCALE GENOMIC DNA]</scope>
</reference>
<evidence type="ECO:0000313" key="2">
    <source>
        <dbReference type="Proteomes" id="UP000299102"/>
    </source>
</evidence>
<accession>A0A4C1SPY5</accession>
<keyword evidence="2" id="KW-1185">Reference proteome</keyword>
<evidence type="ECO:0000313" key="1">
    <source>
        <dbReference type="EMBL" id="GBP03387.1"/>
    </source>
</evidence>
<protein>
    <submittedName>
        <fullName evidence="1">Uncharacterized protein</fullName>
    </submittedName>
</protein>
<organism evidence="1 2">
    <name type="scientific">Eumeta variegata</name>
    <name type="common">Bagworm moth</name>
    <name type="synonym">Eumeta japonica</name>
    <dbReference type="NCBI Taxonomy" id="151549"/>
    <lineage>
        <taxon>Eukaryota</taxon>
        <taxon>Metazoa</taxon>
        <taxon>Ecdysozoa</taxon>
        <taxon>Arthropoda</taxon>
        <taxon>Hexapoda</taxon>
        <taxon>Insecta</taxon>
        <taxon>Pterygota</taxon>
        <taxon>Neoptera</taxon>
        <taxon>Endopterygota</taxon>
        <taxon>Lepidoptera</taxon>
        <taxon>Glossata</taxon>
        <taxon>Ditrysia</taxon>
        <taxon>Tineoidea</taxon>
        <taxon>Psychidae</taxon>
        <taxon>Oiketicinae</taxon>
        <taxon>Eumeta</taxon>
    </lineage>
</organism>
<comment type="caution">
    <text evidence="1">The sequence shown here is derived from an EMBL/GenBank/DDBJ whole genome shotgun (WGS) entry which is preliminary data.</text>
</comment>
<name>A0A4C1SPY5_EUMVA</name>
<sequence>MLVVVRTQFSVLLNKSETRRSIPSVVKIQLNALLSKCVTPNNICGVEKTLLNVLWNKYENPIHRTIEQERNTMEHPNVAKI</sequence>
<dbReference type="EMBL" id="BGZK01003653">
    <property type="protein sequence ID" value="GBP03387.1"/>
    <property type="molecule type" value="Genomic_DNA"/>
</dbReference>
<gene>
    <name evidence="1" type="ORF">EVAR_90935_1</name>
</gene>